<accession>B6HT44</accession>
<sequence>MPVVWLLTPTKSWYSIARHRQIPGNPHLTSVEHDSPDHPEASPHIRAEPLTAHLVQSKDARSLRSLLHNRPWRPCRPQRGPPDQLGTQRECNKVSSHLSRSNPKLQKTLPPFSLTSLTVSLAHLSHPREPNPFRQRLNDRKLRSRDLPTSLNIGHTSDSPERRQQIREQELDLNYYREFLDELFAVMRDAHSDSVARLVSLIRAGASNGEIHAALQRAQNGS</sequence>
<gene>
    <name evidence="2" type="ORF">Pc22g08850</name>
    <name evidence="2" type="ORF">PCH_Pc22g08850</name>
</gene>
<proteinExistence type="predicted"/>
<feature type="compositionally biased region" description="Basic and acidic residues" evidence="1">
    <location>
        <begin position="30"/>
        <end position="44"/>
    </location>
</feature>
<feature type="compositionally biased region" description="Polar residues" evidence="1">
    <location>
        <begin position="85"/>
        <end position="105"/>
    </location>
</feature>
<protein>
    <submittedName>
        <fullName evidence="2">Uncharacterized protein</fullName>
    </submittedName>
</protein>
<name>B6HT44_PENRW</name>
<dbReference type="HOGENOM" id="CLU_1245745_0_0_1"/>
<dbReference type="Proteomes" id="UP000000724">
    <property type="component" value="Contig Pc00c22"/>
</dbReference>
<evidence type="ECO:0000256" key="1">
    <source>
        <dbReference type="SAM" id="MobiDB-lite"/>
    </source>
</evidence>
<evidence type="ECO:0000313" key="2">
    <source>
        <dbReference type="EMBL" id="CAP98173.1"/>
    </source>
</evidence>
<feature type="region of interest" description="Disordered" evidence="1">
    <location>
        <begin position="67"/>
        <end position="109"/>
    </location>
</feature>
<dbReference type="OrthoDB" id="4439444at2759"/>
<keyword evidence="3" id="KW-1185">Reference proteome</keyword>
<dbReference type="VEuPathDB" id="FungiDB:PCH_Pc22g08850"/>
<organism evidence="2 3">
    <name type="scientific">Penicillium rubens (strain ATCC 28089 / DSM 1075 / NRRL 1951 / Wisconsin 54-1255)</name>
    <name type="common">Penicillium chrysogenum</name>
    <dbReference type="NCBI Taxonomy" id="500485"/>
    <lineage>
        <taxon>Eukaryota</taxon>
        <taxon>Fungi</taxon>
        <taxon>Dikarya</taxon>
        <taxon>Ascomycota</taxon>
        <taxon>Pezizomycotina</taxon>
        <taxon>Eurotiomycetes</taxon>
        <taxon>Eurotiomycetidae</taxon>
        <taxon>Eurotiales</taxon>
        <taxon>Aspergillaceae</taxon>
        <taxon>Penicillium</taxon>
        <taxon>Penicillium chrysogenum species complex</taxon>
    </lineage>
</organism>
<dbReference type="EMBL" id="AM920437">
    <property type="protein sequence ID" value="CAP98173.1"/>
    <property type="molecule type" value="Genomic_DNA"/>
</dbReference>
<dbReference type="AlphaFoldDB" id="B6HT44"/>
<evidence type="ECO:0000313" key="3">
    <source>
        <dbReference type="Proteomes" id="UP000000724"/>
    </source>
</evidence>
<feature type="region of interest" description="Disordered" evidence="1">
    <location>
        <begin position="25"/>
        <end position="44"/>
    </location>
</feature>
<reference evidence="2 3" key="1">
    <citation type="journal article" date="2008" name="Nat. Biotechnol.">
        <title>Genome sequencing and analysis of the filamentous fungus Penicillium chrysogenum.</title>
        <authorList>
            <person name="van den Berg M.A."/>
            <person name="Albang R."/>
            <person name="Albermann K."/>
            <person name="Badger J.H."/>
            <person name="Daran J.-M."/>
            <person name="Driessen A.J.M."/>
            <person name="Garcia-Estrada C."/>
            <person name="Fedorova N.D."/>
            <person name="Harris D.M."/>
            <person name="Heijne W.H.M."/>
            <person name="Joardar V.S."/>
            <person name="Kiel J.A.K.W."/>
            <person name="Kovalchuk A."/>
            <person name="Martin J.F."/>
            <person name="Nierman W.C."/>
            <person name="Nijland J.G."/>
            <person name="Pronk J.T."/>
            <person name="Roubos J.A."/>
            <person name="van der Klei I.J."/>
            <person name="van Peij N.N.M.E."/>
            <person name="Veenhuis M."/>
            <person name="von Doehren H."/>
            <person name="Wagner C."/>
            <person name="Wortman J.R."/>
            <person name="Bovenberg R.A.L."/>
        </authorList>
    </citation>
    <scope>NUCLEOTIDE SEQUENCE [LARGE SCALE GENOMIC DNA]</scope>
    <source>
        <strain evidence="3">ATCC 28089 / DSM 1075 / NRRL 1951 / Wisconsin 54-1255</strain>
    </source>
</reference>